<evidence type="ECO:0000313" key="3">
    <source>
        <dbReference type="Proteomes" id="UP000826234"/>
    </source>
</evidence>
<dbReference type="EMBL" id="JAIPUX010005289">
    <property type="protein sequence ID" value="KAH0617294.1"/>
    <property type="molecule type" value="Genomic_DNA"/>
</dbReference>
<proteinExistence type="predicted"/>
<feature type="region of interest" description="Disordered" evidence="1">
    <location>
        <begin position="156"/>
        <end position="201"/>
    </location>
</feature>
<sequence>MGILAELPWVAHRCSLPCPELEQKGREPPVDSWTLCLVPYWQALATDTRVQSEKLADLEAVAARVKDFSQKQDCSVIQSLVLSAKERLARVLQQVSERGGLLEEARQRARQFSESWQLLLDWLDEVDMAPGLPCDAAVGQERIKALLGEHKVSGLPQSCREGMQSGRPLVGDPLKGPQSSWGTESTGHSPSEAPAGCQQGTVMDCPSSLSLLAGNTN</sequence>
<protein>
    <submittedName>
        <fullName evidence="2">Uncharacterized protein</fullName>
    </submittedName>
</protein>
<comment type="caution">
    <text evidence="2">The sequence shown here is derived from an EMBL/GenBank/DDBJ whole genome shotgun (WGS) entry which is preliminary data.</text>
</comment>
<keyword evidence="3" id="KW-1185">Reference proteome</keyword>
<dbReference type="Proteomes" id="UP000826234">
    <property type="component" value="Unassembled WGS sequence"/>
</dbReference>
<organism evidence="2 3">
    <name type="scientific">Phrynosoma platyrhinos</name>
    <name type="common">Desert horned lizard</name>
    <dbReference type="NCBI Taxonomy" id="52577"/>
    <lineage>
        <taxon>Eukaryota</taxon>
        <taxon>Metazoa</taxon>
        <taxon>Chordata</taxon>
        <taxon>Craniata</taxon>
        <taxon>Vertebrata</taxon>
        <taxon>Euteleostomi</taxon>
        <taxon>Lepidosauria</taxon>
        <taxon>Squamata</taxon>
        <taxon>Bifurcata</taxon>
        <taxon>Unidentata</taxon>
        <taxon>Episquamata</taxon>
        <taxon>Toxicofera</taxon>
        <taxon>Iguania</taxon>
        <taxon>Phrynosomatidae</taxon>
        <taxon>Phrynosomatinae</taxon>
        <taxon>Phrynosoma</taxon>
    </lineage>
</organism>
<dbReference type="SUPFAM" id="SSF46966">
    <property type="entry name" value="Spectrin repeat"/>
    <property type="match status" value="1"/>
</dbReference>
<evidence type="ECO:0000313" key="2">
    <source>
        <dbReference type="EMBL" id="KAH0617294.1"/>
    </source>
</evidence>
<gene>
    <name evidence="2" type="ORF">JD844_015330</name>
</gene>
<evidence type="ECO:0000256" key="1">
    <source>
        <dbReference type="SAM" id="MobiDB-lite"/>
    </source>
</evidence>
<accession>A0ABQ7SJ04</accession>
<dbReference type="Gene3D" id="1.20.58.60">
    <property type="match status" value="1"/>
</dbReference>
<reference evidence="2 3" key="1">
    <citation type="journal article" date="2022" name="Gigascience">
        <title>A chromosome-level genome assembly and annotation of the desert horned lizard, Phrynosoma platyrhinos, provides insight into chromosomal rearrangements among reptiles.</title>
        <authorList>
            <person name="Koochekian N."/>
            <person name="Ascanio A."/>
            <person name="Farleigh K."/>
            <person name="Card D.C."/>
            <person name="Schield D.R."/>
            <person name="Castoe T.A."/>
            <person name="Jezkova T."/>
        </authorList>
    </citation>
    <scope>NUCLEOTIDE SEQUENCE [LARGE SCALE GENOMIC DNA]</scope>
    <source>
        <strain evidence="2">NK-2021</strain>
    </source>
</reference>
<name>A0ABQ7SJ04_PHRPL</name>
<feature type="compositionally biased region" description="Polar residues" evidence="1">
    <location>
        <begin position="177"/>
        <end position="189"/>
    </location>
</feature>